<name>A0A9D2H1S5_9FIRM</name>
<proteinExistence type="predicted"/>
<sequence length="489" mass="51281">MAKITVRSGTQTRTLQGAQGETLLRLLTRHGVFLPARCGGRGTCKKCRVKLLSGSVEGASPDEEGFILACRARIAGDCTIEAESERGTGLEDFCFARRAQGRGEGLGAALDLGTTTLALLLADRSSGKVLAKESCLNPEAAFGSDVLSRIKACEDKKAVFEQQALVLVKTRELIERALAGRNETLTRLVVTGNPTMLHLFAGVDPTPIGSAPFTPVFLQERVFAGSELALPANEVLLLPSVSSYIGADVTADILAADLCSSKENVLLADLGTNGEMVLFSDGNLYAASTAAGPALEGACIECGTGGVEGAISRVRQTEQGFALETIGGAPPKGIAGSGLVDAVACLLRSGELDETGRLAKERVFFSPDVYLTQGDIRAFQLAKGAIRAGMRALLRHAGLREEELSRLLIAGGLGYHIDRASAATTGLIPPAWETRTHAVGNGSLYGGYLALLDEGCRAECGKIAARCKTLDLAADPAFSDDFMDGMLFE</sequence>
<comment type="caution">
    <text evidence="2">The sequence shown here is derived from an EMBL/GenBank/DDBJ whole genome shotgun (WGS) entry which is preliminary data.</text>
</comment>
<reference evidence="2" key="1">
    <citation type="journal article" date="2021" name="PeerJ">
        <title>Extensive microbial diversity within the chicken gut microbiome revealed by metagenomics and culture.</title>
        <authorList>
            <person name="Gilroy R."/>
            <person name="Ravi A."/>
            <person name="Getino M."/>
            <person name="Pursley I."/>
            <person name="Horton D.L."/>
            <person name="Alikhan N.F."/>
            <person name="Baker D."/>
            <person name="Gharbi K."/>
            <person name="Hall N."/>
            <person name="Watson M."/>
            <person name="Adriaenssens E.M."/>
            <person name="Foster-Nyarko E."/>
            <person name="Jarju S."/>
            <person name="Secka A."/>
            <person name="Antonio M."/>
            <person name="Oren A."/>
            <person name="Chaudhuri R.R."/>
            <person name="La Ragione R."/>
            <person name="Hildebrand F."/>
            <person name="Pallen M.J."/>
        </authorList>
    </citation>
    <scope>NUCLEOTIDE SEQUENCE</scope>
    <source>
        <strain evidence="2">CHK156-179</strain>
    </source>
</reference>
<dbReference type="EMBL" id="DXAJ01000044">
    <property type="protein sequence ID" value="HJA02349.1"/>
    <property type="molecule type" value="Genomic_DNA"/>
</dbReference>
<dbReference type="Gene3D" id="3.10.20.30">
    <property type="match status" value="1"/>
</dbReference>
<accession>A0A9D2H1S5</accession>
<dbReference type="PROSITE" id="PS51085">
    <property type="entry name" value="2FE2S_FER_2"/>
    <property type="match status" value="1"/>
</dbReference>
<evidence type="ECO:0000259" key="1">
    <source>
        <dbReference type="PROSITE" id="PS51085"/>
    </source>
</evidence>
<dbReference type="InterPro" id="IPR052911">
    <property type="entry name" value="Corrinoid_activation_enz"/>
</dbReference>
<dbReference type="CDD" id="cd00207">
    <property type="entry name" value="fer2"/>
    <property type="match status" value="1"/>
</dbReference>
<dbReference type="Pfam" id="PF00111">
    <property type="entry name" value="Fer2"/>
    <property type="match status" value="1"/>
</dbReference>
<dbReference type="Gene3D" id="3.30.420.480">
    <property type="entry name" value="Domain of unknown function (DUF4445)"/>
    <property type="match status" value="1"/>
</dbReference>
<dbReference type="InterPro" id="IPR042259">
    <property type="entry name" value="Raco-like_middle_sf"/>
</dbReference>
<dbReference type="InterPro" id="IPR041414">
    <property type="entry name" value="Raco-like_middle"/>
</dbReference>
<dbReference type="InterPro" id="IPR027980">
    <property type="entry name" value="RACo_C"/>
</dbReference>
<dbReference type="PANTHER" id="PTHR42895:SF1">
    <property type="entry name" value="IRON-SULFUR CLUSTER PROTEIN"/>
    <property type="match status" value="1"/>
</dbReference>
<dbReference type="InterPro" id="IPR012675">
    <property type="entry name" value="Beta-grasp_dom_sf"/>
</dbReference>
<evidence type="ECO:0000313" key="2">
    <source>
        <dbReference type="EMBL" id="HJA02349.1"/>
    </source>
</evidence>
<gene>
    <name evidence="2" type="ORF">H9797_03090</name>
</gene>
<dbReference type="SUPFAM" id="SSF54292">
    <property type="entry name" value="2Fe-2S ferredoxin-like"/>
    <property type="match status" value="1"/>
</dbReference>
<dbReference type="Pfam" id="PF17651">
    <property type="entry name" value="Raco_middle"/>
    <property type="match status" value="1"/>
</dbReference>
<dbReference type="InterPro" id="IPR036010">
    <property type="entry name" value="2Fe-2S_ferredoxin-like_sf"/>
</dbReference>
<feature type="domain" description="2Fe-2S ferredoxin-type" evidence="1">
    <location>
        <begin position="2"/>
        <end position="86"/>
    </location>
</feature>
<dbReference type="PANTHER" id="PTHR42895">
    <property type="entry name" value="IRON-SULFUR CLUSTER-BINDING PROTEIN-RELATED"/>
    <property type="match status" value="1"/>
</dbReference>
<dbReference type="Pfam" id="PF14574">
    <property type="entry name" value="RACo_C_ter"/>
    <property type="match status" value="1"/>
</dbReference>
<evidence type="ECO:0000313" key="3">
    <source>
        <dbReference type="Proteomes" id="UP000824221"/>
    </source>
</evidence>
<dbReference type="InterPro" id="IPR001041">
    <property type="entry name" value="2Fe-2S_ferredoxin-type"/>
</dbReference>
<protein>
    <submittedName>
        <fullName evidence="2">DUF4445 domain-containing protein</fullName>
    </submittedName>
</protein>
<organism evidence="2 3">
    <name type="scientific">Candidatus Gallimonas gallistercoris</name>
    <dbReference type="NCBI Taxonomy" id="2838602"/>
    <lineage>
        <taxon>Bacteria</taxon>
        <taxon>Bacillati</taxon>
        <taxon>Bacillota</taxon>
        <taxon>Clostridia</taxon>
        <taxon>Candidatus Gallimonas</taxon>
    </lineage>
</organism>
<dbReference type="AlphaFoldDB" id="A0A9D2H1S5"/>
<dbReference type="GO" id="GO:0051536">
    <property type="term" value="F:iron-sulfur cluster binding"/>
    <property type="evidence" value="ECO:0007669"/>
    <property type="project" value="InterPro"/>
</dbReference>
<reference evidence="2" key="2">
    <citation type="submission" date="2021-04" db="EMBL/GenBank/DDBJ databases">
        <authorList>
            <person name="Gilroy R."/>
        </authorList>
    </citation>
    <scope>NUCLEOTIDE SEQUENCE</scope>
    <source>
        <strain evidence="2">CHK156-179</strain>
    </source>
</reference>
<dbReference type="Proteomes" id="UP000824221">
    <property type="component" value="Unassembled WGS sequence"/>
</dbReference>